<dbReference type="Gene3D" id="2.70.220.10">
    <property type="entry name" value="Ganglioside GM2 activator"/>
    <property type="match status" value="1"/>
</dbReference>
<keyword evidence="13" id="KW-0446">Lipid-binding</keyword>
<dbReference type="Pfam" id="PF02036">
    <property type="entry name" value="SCP2"/>
    <property type="match status" value="1"/>
</dbReference>
<feature type="compositionally biased region" description="Polar residues" evidence="45">
    <location>
        <begin position="331"/>
        <end position="343"/>
    </location>
</feature>
<keyword evidence="15" id="KW-0576">Peroxisome</keyword>
<dbReference type="FunFam" id="3.30.1050.10:FF:000001">
    <property type="entry name" value="Putative Non-specific lipid-transfer protein"/>
    <property type="match status" value="1"/>
</dbReference>
<comment type="similarity">
    <text evidence="4">Belongs to the DENND6 family.</text>
</comment>
<dbReference type="EC" id="2.3.1.176" evidence="5"/>
<evidence type="ECO:0000256" key="34">
    <source>
        <dbReference type="ARBA" id="ARBA00048004"/>
    </source>
</evidence>
<evidence type="ECO:0000256" key="31">
    <source>
        <dbReference type="ARBA" id="ARBA00045994"/>
    </source>
</evidence>
<evidence type="ECO:0000256" key="38">
    <source>
        <dbReference type="ARBA" id="ARBA00049270"/>
    </source>
</evidence>
<evidence type="ECO:0000313" key="48">
    <source>
        <dbReference type="EMBL" id="KAH0816813.1"/>
    </source>
</evidence>
<dbReference type="InterPro" id="IPR036527">
    <property type="entry name" value="SCP2_sterol-bd_dom_sf"/>
</dbReference>
<dbReference type="FunFam" id="3.30.160.60:FF:003212">
    <property type="entry name" value="Zinc finger protein 367"/>
    <property type="match status" value="1"/>
</dbReference>
<evidence type="ECO:0000256" key="8">
    <source>
        <dbReference type="ARBA" id="ARBA00022490"/>
    </source>
</evidence>
<dbReference type="InterPro" id="IPR007754">
    <property type="entry name" value="GlcNAc_II"/>
</dbReference>
<keyword evidence="42" id="KW-0464">Manganese</keyword>
<feature type="domain" description="C2H2-type" evidence="46">
    <location>
        <begin position="400"/>
        <end position="429"/>
    </location>
</feature>
<evidence type="ECO:0000259" key="47">
    <source>
        <dbReference type="PROSITE" id="PS50211"/>
    </source>
</evidence>
<feature type="disulfide bond" evidence="43">
    <location>
        <begin position="148"/>
        <end position="162"/>
    </location>
</feature>
<keyword evidence="8" id="KW-0963">Cytoplasm</keyword>
<feature type="compositionally biased region" description="Basic and acidic residues" evidence="45">
    <location>
        <begin position="445"/>
        <end position="456"/>
    </location>
</feature>
<keyword evidence="7" id="KW-0813">Transport</keyword>
<evidence type="ECO:0000256" key="28">
    <source>
        <dbReference type="ARBA" id="ARBA00032316"/>
    </source>
</evidence>
<keyword evidence="12" id="KW-0443">Lipid metabolism</keyword>
<comment type="catalytic activity">
    <reaction evidence="35">
        <text>butanoyl-CoA + acetyl-CoA = 3-oxohexanoyl-CoA + CoA</text>
        <dbReference type="Rhea" id="RHEA:31111"/>
        <dbReference type="ChEBI" id="CHEBI:57287"/>
        <dbReference type="ChEBI" id="CHEBI:57288"/>
        <dbReference type="ChEBI" id="CHEBI:57371"/>
        <dbReference type="ChEBI" id="CHEBI:62418"/>
    </reaction>
    <physiologicalReaction direction="right-to-left" evidence="35">
        <dbReference type="Rhea" id="RHEA:31113"/>
    </physiologicalReaction>
</comment>
<dbReference type="PROSITE" id="PS50211">
    <property type="entry name" value="DENN"/>
    <property type="match status" value="1"/>
</dbReference>
<dbReference type="GO" id="GO:0005777">
    <property type="term" value="C:peroxisome"/>
    <property type="evidence" value="ECO:0007669"/>
    <property type="project" value="UniProtKB-SubCell"/>
</dbReference>
<organism evidence="48 49">
    <name type="scientific">Tenebrio molitor</name>
    <name type="common">Yellow mealworm beetle</name>
    <dbReference type="NCBI Taxonomy" id="7067"/>
    <lineage>
        <taxon>Eukaryota</taxon>
        <taxon>Metazoa</taxon>
        <taxon>Ecdysozoa</taxon>
        <taxon>Arthropoda</taxon>
        <taxon>Hexapoda</taxon>
        <taxon>Insecta</taxon>
        <taxon>Pterygota</taxon>
        <taxon>Neoptera</taxon>
        <taxon>Endopterygota</taxon>
        <taxon>Coleoptera</taxon>
        <taxon>Polyphaga</taxon>
        <taxon>Cucujiformia</taxon>
        <taxon>Tenebrionidae</taxon>
        <taxon>Tenebrio</taxon>
    </lineage>
</organism>
<feature type="region of interest" description="Disordered" evidence="45">
    <location>
        <begin position="587"/>
        <end position="608"/>
    </location>
</feature>
<feature type="domain" description="C2H2-type" evidence="46">
    <location>
        <begin position="372"/>
        <end position="399"/>
    </location>
</feature>
<dbReference type="PANTHER" id="PTHR13677:SF0">
    <property type="entry name" value="LD41638P"/>
    <property type="match status" value="1"/>
</dbReference>
<evidence type="ECO:0000256" key="29">
    <source>
        <dbReference type="ARBA" id="ARBA00033178"/>
    </source>
</evidence>
<evidence type="ECO:0000256" key="4">
    <source>
        <dbReference type="ARBA" id="ARBA00007159"/>
    </source>
</evidence>
<proteinExistence type="inferred from homology"/>
<comment type="catalytic activity">
    <reaction evidence="19">
        <text>propanoyl-CoA + tetradecanoyl-CoA = 3-oxo-2-methylhexadecanoyl-CoA + CoA</text>
        <dbReference type="Rhea" id="RHEA:46344"/>
        <dbReference type="ChEBI" id="CHEBI:57287"/>
        <dbReference type="ChEBI" id="CHEBI:57385"/>
        <dbReference type="ChEBI" id="CHEBI:57392"/>
        <dbReference type="ChEBI" id="CHEBI:86042"/>
    </reaction>
    <physiologicalReaction direction="right-to-left" evidence="19">
        <dbReference type="Rhea" id="RHEA:46346"/>
    </physiologicalReaction>
</comment>
<dbReference type="GO" id="GO:0008455">
    <property type="term" value="F:alpha-1,6-mannosylglycoprotein 2-beta-N-acetylglucosaminyltransferase activity"/>
    <property type="evidence" value="ECO:0007669"/>
    <property type="project" value="InterPro"/>
</dbReference>
<keyword evidence="43" id="KW-1015">Disulfide bond</keyword>
<feature type="compositionally biased region" description="Polar residues" evidence="45">
    <location>
        <begin position="492"/>
        <end position="501"/>
    </location>
</feature>
<dbReference type="Pfam" id="PF22691">
    <property type="entry name" value="Thiolase_C_1"/>
    <property type="match status" value="1"/>
</dbReference>
<evidence type="ECO:0000256" key="10">
    <source>
        <dbReference type="ARBA" id="ARBA00022729"/>
    </source>
</evidence>
<dbReference type="EMBL" id="JABDTM020020890">
    <property type="protein sequence ID" value="KAH0816813.1"/>
    <property type="molecule type" value="Genomic_DNA"/>
</dbReference>
<evidence type="ECO:0000256" key="2">
    <source>
        <dbReference type="ARBA" id="ARBA00004275"/>
    </source>
</evidence>
<dbReference type="Pfam" id="PF00108">
    <property type="entry name" value="Thiolase_N"/>
    <property type="match status" value="1"/>
</dbReference>
<dbReference type="EC" id="2.3.1.16" evidence="18"/>
<dbReference type="InterPro" id="IPR016039">
    <property type="entry name" value="Thiolase-like"/>
</dbReference>
<dbReference type="CDD" id="cd00829">
    <property type="entry name" value="SCP-x_thiolase"/>
    <property type="match status" value="1"/>
</dbReference>
<feature type="binding site" evidence="41">
    <location>
        <position position="106"/>
    </location>
    <ligand>
        <name>substrate</name>
    </ligand>
</feature>
<dbReference type="FunFam" id="3.40.47.10:FF:000016">
    <property type="entry name" value="Non-specific lipid-transfer protein"/>
    <property type="match status" value="1"/>
</dbReference>
<keyword evidence="11" id="KW-0445">Lipid transport</keyword>
<gene>
    <name evidence="48" type="ORF">GEV33_005978</name>
</gene>
<evidence type="ECO:0000256" key="12">
    <source>
        <dbReference type="ARBA" id="ARBA00023098"/>
    </source>
</evidence>
<sequence>MVPAVLHKFLTPRPRNMTNSSSLNGTAGANTAYNKWTLNISDIKRNIAQYNLQQTVYNEDIFGPLQNDSVVIVIQIHDRITYLRHLIVSLAQARGISQALLVFSHDYYDEEINNLVQSVDFCKVIQIFYPYSIQTHPHEFPGEDPNDCPRDIKREQALIKKCNNALYPDLYGHYREAKFTQTKHHWWWKANRVFNQLEITRNHTGLVVFLEEDHYVAEDFIYILKLMERTCKESCKHCNILSLGTYLKTFNYYGDAKKKEALRAIKQQSIISAGQVHPSWTFQVLPSLYQHSQKVASLAFMSLSDDHVNITPPNRVLKPKILNSVDKGPVNGSSSPGTENSVLSPGETRRGRPRAEILNTLILEGSTSPSSIKCTFCNRVFPREKSLQAHLRTHTGERPYECDYPRCTRKFAQSGQLKTHQRLHTGEKPFICSSPNCDKRFTHANRHCPEHPDKQLKRYTSPGGSFEKKFDEGHNAEVRQWLMKLEKRNNKRSSNLDSLETTPKKSRFKREEPPSYNSPNSTYILPSDGMENSPKSELDDNISVNSENFENGQGVSSPRTSLHNFELSKGPKKRWLQAVQDQQLLDSSQDLARPINWGEDGPSSDGDEVKIEPVTLADEYVAVEPQVAAENQKRPTVLVCVQGGKSKQITSDDMQAAKTSNNDEKVDEYTWENFENWIHCICIVNFDLELGQALEGIYPRHVTLTKQEITNICYLAFPDSNSGCMGDTTFIIRLPNSPGKNTRRDEHMQYNTKCVPVLQIHSSYYWGYVYFRQVKDNTLPRGYFQKSVVILTRLPFNNLFMKICNLLAPEYFEHGELSLEAACCNIERWPPPAPGETLNLPLLGLVFQIHIPQSNSNSPSRQLAALTETTENQIQTSVEDLNYFEILQPVLSHIHLLWELILTSEPLIVMATSPTHCSSMVLALTRIISPLKFCGDYRPYFTIHDSEFKQFTSKVQGPPPVVLGVTNPFFAKILHHWPHTIRLGNDLGQTQKFKLKKNGNSKMLDNGPGVYTTYKPFLQKDKNIIKKLISGVSSRRPFEVQSALLRRHLLELTQSFMIPLERYIASLMPLQKNISPFKAAPTPLPFNPDDFIATLEAAGPQLTTGIKGDWIGLYRKFFRSPNFNGWFNMRYTDLALKLQALHLEALSNADLKDWVQGKPEVEVVDMMLKIKDKITKCHEINIPVNDKVKEKLNQRLQDIISSLPDDLKNVFQEVSKSTFDNFFINNKATCCCKVPCTSFSVCQKNEQRILKRFVEKFAKMVRVFVVGVGMTKFEKPGKRGDDYPAFAKEAITKAFEDCGVKISEVEAAACGYVYGDSTSGQRAVYEVGMTGIPIFNVNNNCSTGSTALMLAKEFVESGKHDCVLALGFEKMERGSLSAKFFDRTNPLDKHVQLMAELTEMNEAPLTAQMFGNAGLEHMKRYGTKPEHFAKIAYKNHKHSVNNPYSQFREEYSLDQIRNSPSVFGPLTKLQCCPTSDGGAAAIVVSERFVRSHGLEAQAVEILGMEMATDLPSTFAENSCIKLVGYDMTKTAADRLFRKTNTNPTDVQVVELHDCFSANELITYEALGLCPPGKAGELIDRGDNTYGGKYVVNPSGGLISKGHPLGATGLAQCAELCWQLRNEAGGRQVPGARLALQHNIGLGGAVVVALYGLGFPEYRNRKIGSRKVAAASSEDDFIVTPYLRLLEKAMAEDKDNLIEKHRGIYGFKVKKPSGEEGYWVINAKVGKGTIHFNSTLKPDVTFIVNDGDIVDLITGKLNPQKAFFQGKVKIQGNMGLALKLAELQRTASNTIADIRSKLIYKFEGVCRGYENAPIVLKNIHLKYSNKIHLISLVSVARENLQEGLKLKLDLKRCQSRESLDSCEKYQTVVINHLCDLINGENKPWSPLVKMSDPPMHCPIRKGVSYVRNGTFDGSAFSHLPVSGWYWIATAYGLGEKTNRVLFCVKFEGQLVSS</sequence>
<dbReference type="NCBIfam" id="NF006102">
    <property type="entry name" value="PRK08256.1"/>
    <property type="match status" value="1"/>
</dbReference>
<dbReference type="EC" id="2.3.1.155" evidence="17"/>
<dbReference type="GO" id="GO:0006629">
    <property type="term" value="P:lipid metabolic process"/>
    <property type="evidence" value="ECO:0007669"/>
    <property type="project" value="UniProtKB-KW"/>
</dbReference>
<feature type="disulfide bond" evidence="43">
    <location>
        <begin position="235"/>
        <end position="238"/>
    </location>
</feature>
<dbReference type="GO" id="GO:0006869">
    <property type="term" value="P:lipid transport"/>
    <property type="evidence" value="ECO:0007669"/>
    <property type="project" value="UniProtKB-KW"/>
</dbReference>
<dbReference type="GO" id="GO:0008270">
    <property type="term" value="F:zinc ion binding"/>
    <property type="evidence" value="ECO:0007669"/>
    <property type="project" value="UniProtKB-KW"/>
</dbReference>
<evidence type="ECO:0000256" key="36">
    <source>
        <dbReference type="ARBA" id="ARBA00049178"/>
    </source>
</evidence>
<protein>
    <recommendedName>
        <fullName evidence="6">Sterol carrier protein 2</fullName>
        <ecNumber evidence="17">2.3.1.155</ecNumber>
        <ecNumber evidence="18">2.3.1.16</ecNumber>
        <ecNumber evidence="5">2.3.1.176</ecNumber>
    </recommendedName>
    <alternativeName>
        <fullName evidence="27">Acetyl-CoA C-myristoyltransferase</fullName>
    </alternativeName>
    <alternativeName>
        <fullName evidence="24">Non-specific lipid-transfer protein</fullName>
    </alternativeName>
    <alternativeName>
        <fullName evidence="28">Propanoyl-CoA C-acyltransferase</fullName>
    </alternativeName>
    <alternativeName>
        <fullName evidence="23">SCP-2/3-oxoacyl-CoA thiolase</fullName>
    </alternativeName>
    <alternativeName>
        <fullName evidence="25">SCP-2/thiolase</fullName>
    </alternativeName>
    <alternativeName>
        <fullName evidence="26">SCP-chi</fullName>
    </alternativeName>
    <alternativeName>
        <fullName evidence="29">Sterol carrier protein X</fullName>
    </alternativeName>
</protein>
<feature type="region of interest" description="Disordered" evidence="45">
    <location>
        <begin position="489"/>
        <end position="561"/>
    </location>
</feature>
<comment type="catalytic activity">
    <reaction evidence="21">
        <text>3-oxo-(9Z-octadecenoyl)-CoA + CoA = (7Z)-hexadecenoyl-CoA + acetyl-CoA</text>
        <dbReference type="Rhea" id="RHEA:47400"/>
        <dbReference type="ChEBI" id="CHEBI:57287"/>
        <dbReference type="ChEBI" id="CHEBI:57288"/>
        <dbReference type="ChEBI" id="CHEBI:87695"/>
        <dbReference type="ChEBI" id="CHEBI:87698"/>
    </reaction>
    <physiologicalReaction direction="left-to-right" evidence="21">
        <dbReference type="Rhea" id="RHEA:47401"/>
    </physiologicalReaction>
</comment>
<accession>A0A8J6HNJ2</accession>
<evidence type="ECO:0000259" key="46">
    <source>
        <dbReference type="PROSITE" id="PS50157"/>
    </source>
</evidence>
<dbReference type="InterPro" id="IPR036846">
    <property type="entry name" value="GM2-AP_sf"/>
</dbReference>
<dbReference type="PANTHER" id="PTHR13677">
    <property type="entry name" value="LD41638P"/>
    <property type="match status" value="1"/>
</dbReference>
<feature type="compositionally biased region" description="Polar residues" evidence="45">
    <location>
        <begin position="542"/>
        <end position="561"/>
    </location>
</feature>
<evidence type="ECO:0000256" key="42">
    <source>
        <dbReference type="PIRSR" id="PIRSR607754-2"/>
    </source>
</evidence>
<evidence type="ECO:0000256" key="45">
    <source>
        <dbReference type="SAM" id="MobiDB-lite"/>
    </source>
</evidence>
<keyword evidence="49" id="KW-1185">Reference proteome</keyword>
<comment type="caution">
    <text evidence="48">The sequence shown here is derived from an EMBL/GenBank/DDBJ whole genome shotgun (WGS) entry which is preliminary data.</text>
</comment>
<keyword evidence="44" id="KW-0863">Zinc-finger</keyword>
<dbReference type="SUPFAM" id="SSF55718">
    <property type="entry name" value="SCP-like"/>
    <property type="match status" value="1"/>
</dbReference>
<reference evidence="48" key="2">
    <citation type="submission" date="2021-08" db="EMBL/GenBank/DDBJ databases">
        <authorList>
            <person name="Eriksson T."/>
        </authorList>
    </citation>
    <scope>NUCLEOTIDE SEQUENCE</scope>
    <source>
        <strain evidence="48">Stoneville</strain>
        <tissue evidence="48">Whole head</tissue>
    </source>
</reference>
<comment type="catalytic activity">
    <reaction evidence="39">
        <text>3-oxohexadecanedioyl-CoA + CoA = tetradecanedioyl-CoA + acetyl-CoA</text>
        <dbReference type="Rhea" id="RHEA:40343"/>
        <dbReference type="ChEBI" id="CHEBI:57287"/>
        <dbReference type="ChEBI" id="CHEBI:57288"/>
        <dbReference type="ChEBI" id="CHEBI:77081"/>
        <dbReference type="ChEBI" id="CHEBI:77084"/>
    </reaction>
    <physiologicalReaction direction="left-to-right" evidence="39">
        <dbReference type="Rhea" id="RHEA:40344"/>
    </physiologicalReaction>
</comment>
<comment type="catalytic activity">
    <reaction evidence="34">
        <text>decanoyl-CoA + acetyl-CoA = 3-oxododecanoyl-CoA + CoA</text>
        <dbReference type="Rhea" id="RHEA:31183"/>
        <dbReference type="ChEBI" id="CHEBI:57287"/>
        <dbReference type="ChEBI" id="CHEBI:57288"/>
        <dbReference type="ChEBI" id="CHEBI:61430"/>
        <dbReference type="ChEBI" id="CHEBI:62615"/>
    </reaction>
    <physiologicalReaction direction="right-to-left" evidence="34">
        <dbReference type="Rhea" id="RHEA:31185"/>
    </physiologicalReaction>
</comment>
<evidence type="ECO:0000256" key="24">
    <source>
        <dbReference type="ARBA" id="ARBA00030851"/>
    </source>
</evidence>
<dbReference type="GO" id="GO:0055037">
    <property type="term" value="C:recycling endosome"/>
    <property type="evidence" value="ECO:0007669"/>
    <property type="project" value="TreeGrafter"/>
</dbReference>
<dbReference type="InterPro" id="IPR020616">
    <property type="entry name" value="Thiolase_N"/>
</dbReference>
<dbReference type="InterPro" id="IPR020613">
    <property type="entry name" value="Thiolase_CS"/>
</dbReference>
<dbReference type="InterPro" id="IPR036236">
    <property type="entry name" value="Znf_C2H2_sf"/>
</dbReference>
<evidence type="ECO:0000256" key="14">
    <source>
        <dbReference type="ARBA" id="ARBA00023128"/>
    </source>
</evidence>
<dbReference type="FunFam" id="3.30.160.60:FF:000474">
    <property type="entry name" value="zinc finger protein 367"/>
    <property type="match status" value="1"/>
</dbReference>
<evidence type="ECO:0000256" key="18">
    <source>
        <dbReference type="ARBA" id="ARBA00024073"/>
    </source>
</evidence>
<feature type="binding site" evidence="42">
    <location>
        <position position="213"/>
    </location>
    <ligand>
        <name>Mn(2+)</name>
        <dbReference type="ChEBI" id="CHEBI:29035"/>
    </ligand>
</feature>
<evidence type="ECO:0000256" key="37">
    <source>
        <dbReference type="ARBA" id="ARBA00049268"/>
    </source>
</evidence>
<dbReference type="InterPro" id="IPR037516">
    <property type="entry name" value="Tripartite_DENN"/>
</dbReference>
<dbReference type="Pfam" id="PF05060">
    <property type="entry name" value="MGAT2"/>
    <property type="match status" value="1"/>
</dbReference>
<feature type="domain" description="UDENN" evidence="47">
    <location>
        <begin position="679"/>
        <end position="1128"/>
    </location>
</feature>
<dbReference type="SUPFAM" id="SSF53901">
    <property type="entry name" value="Thiolase-like"/>
    <property type="match status" value="2"/>
</dbReference>
<dbReference type="GO" id="GO:0005739">
    <property type="term" value="C:mitochondrion"/>
    <property type="evidence" value="ECO:0007669"/>
    <property type="project" value="UniProtKB-SubCell"/>
</dbReference>
<evidence type="ECO:0000256" key="11">
    <source>
        <dbReference type="ARBA" id="ARBA00023055"/>
    </source>
</evidence>
<comment type="cofactor">
    <cofactor evidence="42">
        <name>Mn(2+)</name>
        <dbReference type="ChEBI" id="CHEBI:29035"/>
    </cofactor>
</comment>
<dbReference type="InterPro" id="IPR055140">
    <property type="entry name" value="Thiolase_C_2"/>
</dbReference>
<dbReference type="InterPro" id="IPR024224">
    <property type="entry name" value="DENND6"/>
</dbReference>
<comment type="subcellular location">
    <subcellularLocation>
        <location evidence="3">Cytoplasm</location>
    </subcellularLocation>
    <subcellularLocation>
        <location evidence="1">Mitochondrion</location>
    </subcellularLocation>
    <subcellularLocation>
        <location evidence="2">Peroxisome</location>
    </subcellularLocation>
</comment>
<comment type="catalytic activity">
    <reaction evidence="33">
        <text>hexanoyl-CoA + acetyl-CoA = 3-oxooctanoyl-CoA + CoA</text>
        <dbReference type="Rhea" id="RHEA:31203"/>
        <dbReference type="ChEBI" id="CHEBI:57287"/>
        <dbReference type="ChEBI" id="CHEBI:57288"/>
        <dbReference type="ChEBI" id="CHEBI:62619"/>
        <dbReference type="ChEBI" id="CHEBI:62620"/>
    </reaction>
    <physiologicalReaction direction="right-to-left" evidence="33">
        <dbReference type="Rhea" id="RHEA:31205"/>
    </physiologicalReaction>
</comment>
<name>A0A8J6HNJ2_TENMO</name>
<evidence type="ECO:0000256" key="21">
    <source>
        <dbReference type="ARBA" id="ARBA00024514"/>
    </source>
</evidence>
<dbReference type="GO" id="GO:0003988">
    <property type="term" value="F:acetyl-CoA C-acyltransferase activity"/>
    <property type="evidence" value="ECO:0007669"/>
    <property type="project" value="UniProtKB-EC"/>
</dbReference>
<keyword evidence="14" id="KW-0496">Mitochondrion</keyword>
<evidence type="ECO:0000256" key="23">
    <source>
        <dbReference type="ARBA" id="ARBA00030531"/>
    </source>
</evidence>
<dbReference type="Gene3D" id="3.90.550.10">
    <property type="entry name" value="Spore Coat Polysaccharide Biosynthesis Protein SpsA, Chain A"/>
    <property type="match status" value="1"/>
</dbReference>
<dbReference type="InterPro" id="IPR029044">
    <property type="entry name" value="Nucleotide-diphossugar_trans"/>
</dbReference>
<comment type="catalytic activity">
    <reaction evidence="38">
        <text>dodecanoyl-CoA + acetyl-CoA = 3-oxotetradecanoyl-CoA + CoA</text>
        <dbReference type="Rhea" id="RHEA:31091"/>
        <dbReference type="ChEBI" id="CHEBI:57287"/>
        <dbReference type="ChEBI" id="CHEBI:57288"/>
        <dbReference type="ChEBI" id="CHEBI:57375"/>
        <dbReference type="ChEBI" id="CHEBI:62543"/>
    </reaction>
    <physiologicalReaction direction="right-to-left" evidence="38">
        <dbReference type="Rhea" id="RHEA:31093"/>
    </physiologicalReaction>
</comment>
<comment type="function">
    <text evidence="31">Plays a crucial role in the peroxisomal oxidation of branched-chain fatty acids. Catalyzes the last step of the peroxisomal beta-oxidation of branched chain fatty acids and the side chain of the bile acid intermediates di- and trihydroxycoprostanic acids (DHCA and THCA). Also active with medium and long straight chain 3-oxoacyl-CoAs. Stimulates the microsomal conversion of 7-dehydrocholesterol to cholesterol and transfers phosphatidylcholine and 7-dehydrocholesterol between membrances, in vitro. Isoforms SCP2 and SCPx cooperate in peroxisomal oxidation of certain naturally occurring tetramethyl-branched fatty acyl-CoAs.</text>
</comment>
<evidence type="ECO:0000256" key="6">
    <source>
        <dbReference type="ARBA" id="ARBA00014545"/>
    </source>
</evidence>
<dbReference type="GO" id="GO:0005795">
    <property type="term" value="C:Golgi stack"/>
    <property type="evidence" value="ECO:0007669"/>
    <property type="project" value="InterPro"/>
</dbReference>
<comment type="catalytic activity">
    <reaction evidence="36">
        <text>an acyl-CoA + acetyl-CoA = a 3-oxoacyl-CoA + CoA</text>
        <dbReference type="Rhea" id="RHEA:21564"/>
        <dbReference type="ChEBI" id="CHEBI:57287"/>
        <dbReference type="ChEBI" id="CHEBI:57288"/>
        <dbReference type="ChEBI" id="CHEBI:58342"/>
        <dbReference type="ChEBI" id="CHEBI:90726"/>
        <dbReference type="EC" id="2.3.1.16"/>
    </reaction>
    <physiologicalReaction direction="right-to-left" evidence="36">
        <dbReference type="Rhea" id="RHEA:21566"/>
    </physiologicalReaction>
</comment>
<evidence type="ECO:0000256" key="19">
    <source>
        <dbReference type="ARBA" id="ARBA00024471"/>
    </source>
</evidence>
<feature type="compositionally biased region" description="Polar residues" evidence="45">
    <location>
        <begin position="515"/>
        <end position="524"/>
    </location>
</feature>
<evidence type="ECO:0000256" key="35">
    <source>
        <dbReference type="ARBA" id="ARBA00048553"/>
    </source>
</evidence>
<evidence type="ECO:0000256" key="33">
    <source>
        <dbReference type="ARBA" id="ARBA00048001"/>
    </source>
</evidence>
<dbReference type="Pfam" id="PF08616">
    <property type="entry name" value="SPA"/>
    <property type="match status" value="1"/>
</dbReference>
<dbReference type="Proteomes" id="UP000719412">
    <property type="component" value="Unassembled WGS sequence"/>
</dbReference>
<comment type="catalytic activity">
    <reaction evidence="20">
        <text>choloyl-CoA + propanoyl-CoA = 3alpha,7alpha,12alpha-trihydroxy-24-oxo-5beta-cholestan-26-oyl-CoA + CoA</text>
        <dbReference type="Rhea" id="RHEA:16865"/>
        <dbReference type="ChEBI" id="CHEBI:57287"/>
        <dbReference type="ChEBI" id="CHEBI:57373"/>
        <dbReference type="ChEBI" id="CHEBI:57392"/>
        <dbReference type="ChEBI" id="CHEBI:58507"/>
        <dbReference type="EC" id="2.3.1.176"/>
    </reaction>
    <physiologicalReaction direction="right-to-left" evidence="20">
        <dbReference type="Rhea" id="RHEA:16867"/>
    </physiologicalReaction>
</comment>
<evidence type="ECO:0000256" key="30">
    <source>
        <dbReference type="ARBA" id="ARBA00045738"/>
    </source>
</evidence>
<dbReference type="Gene3D" id="3.40.47.10">
    <property type="match status" value="1"/>
</dbReference>
<evidence type="ECO:0000256" key="44">
    <source>
        <dbReference type="PROSITE-ProRule" id="PRU00042"/>
    </source>
</evidence>
<evidence type="ECO:0000256" key="7">
    <source>
        <dbReference type="ARBA" id="ARBA00022448"/>
    </source>
</evidence>
<evidence type="ECO:0000256" key="39">
    <source>
        <dbReference type="ARBA" id="ARBA00049306"/>
    </source>
</evidence>
<evidence type="ECO:0000256" key="25">
    <source>
        <dbReference type="ARBA" id="ARBA00031275"/>
    </source>
</evidence>
<keyword evidence="9" id="KW-0808">Transferase</keyword>
<dbReference type="GO" id="GO:0009312">
    <property type="term" value="P:oligosaccharide biosynthetic process"/>
    <property type="evidence" value="ECO:0007669"/>
    <property type="project" value="InterPro"/>
</dbReference>
<dbReference type="PROSITE" id="PS00098">
    <property type="entry name" value="THIOLASE_1"/>
    <property type="match status" value="1"/>
</dbReference>
<keyword evidence="42" id="KW-0479">Metal-binding</keyword>
<dbReference type="InterPro" id="IPR020615">
    <property type="entry name" value="Thiolase_acyl_enz_int_AS"/>
</dbReference>
<feature type="binding site" evidence="41">
    <location>
        <begin position="181"/>
        <end position="185"/>
    </location>
    <ligand>
        <name>substrate</name>
    </ligand>
</feature>
<evidence type="ECO:0000256" key="41">
    <source>
        <dbReference type="PIRSR" id="PIRSR607754-1"/>
    </source>
</evidence>
<dbReference type="Pfam" id="PF00096">
    <property type="entry name" value="zf-C2H2"/>
    <property type="match status" value="1"/>
</dbReference>
<dbReference type="Gene3D" id="3.30.1050.10">
    <property type="entry name" value="SCP2 sterol-binding domain"/>
    <property type="match status" value="1"/>
</dbReference>
<dbReference type="PROSITE" id="PS00028">
    <property type="entry name" value="ZINC_FINGER_C2H2_1"/>
    <property type="match status" value="2"/>
</dbReference>
<feature type="region of interest" description="Disordered" evidence="45">
    <location>
        <begin position="445"/>
        <end position="472"/>
    </location>
</feature>
<feature type="region of interest" description="Disordered" evidence="45">
    <location>
        <begin position="321"/>
        <end position="353"/>
    </location>
</feature>
<evidence type="ECO:0000256" key="5">
    <source>
        <dbReference type="ARBA" id="ARBA00012352"/>
    </source>
</evidence>
<comment type="catalytic activity">
    <reaction evidence="40">
        <text>octanoyl-CoA + acetyl-CoA = 3-oxodecanoyl-CoA + CoA</text>
        <dbReference type="Rhea" id="RHEA:31087"/>
        <dbReference type="ChEBI" id="CHEBI:57287"/>
        <dbReference type="ChEBI" id="CHEBI:57288"/>
        <dbReference type="ChEBI" id="CHEBI:57386"/>
        <dbReference type="ChEBI" id="CHEBI:62548"/>
    </reaction>
    <physiologicalReaction direction="right-to-left" evidence="40">
        <dbReference type="Rhea" id="RHEA:31089"/>
    </physiologicalReaction>
</comment>
<evidence type="ECO:0000256" key="9">
    <source>
        <dbReference type="ARBA" id="ARBA00022679"/>
    </source>
</evidence>
<comment type="catalytic activity">
    <reaction evidence="22">
        <text>7-dehydrocholesterol(in) = 7-dehydrocholesterol(out)</text>
        <dbReference type="Rhea" id="RHEA:62960"/>
        <dbReference type="ChEBI" id="CHEBI:17759"/>
    </reaction>
</comment>
<evidence type="ECO:0000256" key="16">
    <source>
        <dbReference type="ARBA" id="ARBA00023315"/>
    </source>
</evidence>
<comment type="function">
    <text evidence="30">Mediates the transfer of all common phospholipids, cholesterol and gangliosides from the endoplasmic reticulum to the plasma membrane. May play a role in regulating steroidogenesis. Stimulates the microsomal conversion of 7-dehydrocholesterol to cholesterol. Also binds fatty acids and fatty acyl Coenzyme A (CoA) such as phytanoyl-CoA. Involved in the regulation phospholipid synthesis in endoplasmic reticulum enhancing the incorporation of exogenous fatty acid into glycerides. Seems to stimulate the rate-limiting step in phosphatidic acid formation mediated by GPAT3. Isoforms SCP2 and SCPx cooperate in peroxisomal oxidation of certain naturally occurring tetramethyl-branched fatty acyl-CoAs.</text>
</comment>
<comment type="catalytic activity">
    <reaction evidence="32">
        <text>tetradecanoyl-CoA + acetyl-CoA = 3-oxohexadecanoyl-CoA + CoA</text>
        <dbReference type="Rhea" id="RHEA:18161"/>
        <dbReference type="ChEBI" id="CHEBI:57287"/>
        <dbReference type="ChEBI" id="CHEBI:57288"/>
        <dbReference type="ChEBI" id="CHEBI:57349"/>
        <dbReference type="ChEBI" id="CHEBI:57385"/>
        <dbReference type="EC" id="2.3.1.155"/>
    </reaction>
    <physiologicalReaction direction="right-to-left" evidence="32">
        <dbReference type="Rhea" id="RHEA:18163"/>
    </physiologicalReaction>
</comment>
<evidence type="ECO:0000256" key="1">
    <source>
        <dbReference type="ARBA" id="ARBA00004173"/>
    </source>
</evidence>
<dbReference type="UniPathway" id="UPA00378"/>
<evidence type="ECO:0000256" key="26">
    <source>
        <dbReference type="ARBA" id="ARBA00031346"/>
    </source>
</evidence>
<keyword evidence="44" id="KW-0862">Zinc</keyword>
<evidence type="ECO:0000256" key="13">
    <source>
        <dbReference type="ARBA" id="ARBA00023121"/>
    </source>
</evidence>
<dbReference type="InterPro" id="IPR013087">
    <property type="entry name" value="Znf_C2H2_type"/>
</dbReference>
<dbReference type="InterPro" id="IPR003033">
    <property type="entry name" value="SCP2_sterol-bd_dom"/>
</dbReference>
<evidence type="ECO:0000256" key="3">
    <source>
        <dbReference type="ARBA" id="ARBA00004496"/>
    </source>
</evidence>
<dbReference type="SMART" id="SM00355">
    <property type="entry name" value="ZnF_C2H2"/>
    <property type="match status" value="2"/>
</dbReference>
<dbReference type="GO" id="GO:0050633">
    <property type="term" value="F:acetyl-CoA C-myristoyltransferase activity"/>
    <property type="evidence" value="ECO:0007669"/>
    <property type="project" value="UniProtKB-EC"/>
</dbReference>
<keyword evidence="16" id="KW-0012">Acyltransferase</keyword>
<keyword evidence="10" id="KW-0732">Signal</keyword>
<dbReference type="SUPFAM" id="SSF57667">
    <property type="entry name" value="beta-beta-alpha zinc fingers"/>
    <property type="match status" value="1"/>
</dbReference>
<evidence type="ECO:0000256" key="20">
    <source>
        <dbReference type="ARBA" id="ARBA00024509"/>
    </source>
</evidence>
<dbReference type="GO" id="GO:0005085">
    <property type="term" value="F:guanyl-nucleotide exchange factor activity"/>
    <property type="evidence" value="ECO:0007669"/>
    <property type="project" value="InterPro"/>
</dbReference>
<evidence type="ECO:0000256" key="15">
    <source>
        <dbReference type="ARBA" id="ARBA00023140"/>
    </source>
</evidence>
<dbReference type="PROSITE" id="PS00737">
    <property type="entry name" value="THIOLASE_2"/>
    <property type="match status" value="1"/>
</dbReference>
<evidence type="ECO:0000256" key="17">
    <source>
        <dbReference type="ARBA" id="ARBA00024058"/>
    </source>
</evidence>
<reference evidence="48" key="1">
    <citation type="journal article" date="2020" name="J Insects Food Feed">
        <title>The yellow mealworm (Tenebrio molitor) genome: a resource for the emerging insects as food and feed industry.</title>
        <authorList>
            <person name="Eriksson T."/>
            <person name="Andere A."/>
            <person name="Kelstrup H."/>
            <person name="Emery V."/>
            <person name="Picard C."/>
        </authorList>
    </citation>
    <scope>NUCLEOTIDE SEQUENCE</scope>
    <source>
        <strain evidence="48">Stoneville</strain>
        <tissue evidence="48">Whole head</tissue>
    </source>
</reference>
<evidence type="ECO:0000256" key="27">
    <source>
        <dbReference type="ARBA" id="ARBA00032093"/>
    </source>
</evidence>
<dbReference type="GO" id="GO:0008289">
    <property type="term" value="F:lipid binding"/>
    <property type="evidence" value="ECO:0007669"/>
    <property type="project" value="UniProtKB-KW"/>
</dbReference>
<evidence type="ECO:0000256" key="40">
    <source>
        <dbReference type="ARBA" id="ARBA00049542"/>
    </source>
</evidence>
<comment type="catalytic activity">
    <reaction evidence="37">
        <text>hexadecanoyl-CoA + acetyl-CoA = 3-oxooctadecanoyl-CoA + CoA</text>
        <dbReference type="Rhea" id="RHEA:35279"/>
        <dbReference type="ChEBI" id="CHEBI:57287"/>
        <dbReference type="ChEBI" id="CHEBI:57288"/>
        <dbReference type="ChEBI" id="CHEBI:57379"/>
        <dbReference type="ChEBI" id="CHEBI:71407"/>
    </reaction>
    <physiologicalReaction direction="right-to-left" evidence="37">
        <dbReference type="Rhea" id="RHEA:35281"/>
    </physiologicalReaction>
</comment>
<dbReference type="PROSITE" id="PS50157">
    <property type="entry name" value="ZINC_FINGER_C2H2_2"/>
    <property type="match status" value="2"/>
</dbReference>
<dbReference type="SUPFAM" id="SSF53448">
    <property type="entry name" value="Nucleotide-diphospho-sugar transferases"/>
    <property type="match status" value="1"/>
</dbReference>
<evidence type="ECO:0000256" key="43">
    <source>
        <dbReference type="PIRSR" id="PIRSR607754-3"/>
    </source>
</evidence>
<evidence type="ECO:0000256" key="22">
    <source>
        <dbReference type="ARBA" id="ARBA00029287"/>
    </source>
</evidence>
<evidence type="ECO:0000256" key="32">
    <source>
        <dbReference type="ARBA" id="ARBA00047485"/>
    </source>
</evidence>
<feature type="binding site" evidence="41">
    <location>
        <begin position="75"/>
        <end position="79"/>
    </location>
    <ligand>
        <name>substrate</name>
    </ligand>
</feature>
<dbReference type="GO" id="GO:0016020">
    <property type="term" value="C:membrane"/>
    <property type="evidence" value="ECO:0007669"/>
    <property type="project" value="InterPro"/>
</dbReference>
<dbReference type="Gene3D" id="3.30.160.60">
    <property type="entry name" value="Classic Zinc Finger"/>
    <property type="match status" value="3"/>
</dbReference>
<evidence type="ECO:0000313" key="49">
    <source>
        <dbReference type="Proteomes" id="UP000719412"/>
    </source>
</evidence>